<dbReference type="Proteomes" id="UP000756860">
    <property type="component" value="Unassembled WGS sequence"/>
</dbReference>
<evidence type="ECO:0000313" key="2">
    <source>
        <dbReference type="EMBL" id="MBT0653099.1"/>
    </source>
</evidence>
<proteinExistence type="predicted"/>
<name>A0ABS5SF05_9BACT</name>
<reference evidence="2 3" key="1">
    <citation type="submission" date="2021-05" db="EMBL/GenBank/DDBJ databases">
        <title>The draft genome of Geobacter luticola JCM 17780.</title>
        <authorList>
            <person name="Xu Z."/>
            <person name="Masuda Y."/>
            <person name="Itoh H."/>
            <person name="Senoo K."/>
        </authorList>
    </citation>
    <scope>NUCLEOTIDE SEQUENCE [LARGE SCALE GENOMIC DNA]</scope>
    <source>
        <strain evidence="2 3">JCM 17780</strain>
    </source>
</reference>
<dbReference type="CDD" id="cd05403">
    <property type="entry name" value="NT_KNTase_like"/>
    <property type="match status" value="1"/>
</dbReference>
<sequence length="98" mass="11038">MIDLSPRHLEEVRRILVEHLPNAQVWAFGSRVSATAAEGSDLDLVVRSLDGSTISLTGLREAFRESSLPFTVELLDWATIPEQFRKEILKSYQVIQEG</sequence>
<dbReference type="EMBL" id="JAHCVK010000002">
    <property type="protein sequence ID" value="MBT0653099.1"/>
    <property type="molecule type" value="Genomic_DNA"/>
</dbReference>
<evidence type="ECO:0000259" key="1">
    <source>
        <dbReference type="Pfam" id="PF18765"/>
    </source>
</evidence>
<dbReference type="SUPFAM" id="SSF81301">
    <property type="entry name" value="Nucleotidyltransferase"/>
    <property type="match status" value="1"/>
</dbReference>
<dbReference type="Pfam" id="PF18765">
    <property type="entry name" value="Polbeta"/>
    <property type="match status" value="1"/>
</dbReference>
<dbReference type="InterPro" id="IPR043519">
    <property type="entry name" value="NT_sf"/>
</dbReference>
<dbReference type="Gene3D" id="3.30.460.10">
    <property type="entry name" value="Beta Polymerase, domain 2"/>
    <property type="match status" value="1"/>
</dbReference>
<evidence type="ECO:0000313" key="3">
    <source>
        <dbReference type="Proteomes" id="UP000756860"/>
    </source>
</evidence>
<dbReference type="RefSeq" id="WP_214175080.1">
    <property type="nucleotide sequence ID" value="NZ_JAHCVK010000002.1"/>
</dbReference>
<comment type="caution">
    <text evidence="2">The sequence shown here is derived from an EMBL/GenBank/DDBJ whole genome shotgun (WGS) entry which is preliminary data.</text>
</comment>
<dbReference type="InterPro" id="IPR041633">
    <property type="entry name" value="Polbeta"/>
</dbReference>
<keyword evidence="3" id="KW-1185">Reference proteome</keyword>
<accession>A0ABS5SF05</accession>
<organism evidence="2 3">
    <name type="scientific">Geomobilimonas luticola</name>
    <dbReference type="NCBI Taxonomy" id="1114878"/>
    <lineage>
        <taxon>Bacteria</taxon>
        <taxon>Pseudomonadati</taxon>
        <taxon>Thermodesulfobacteriota</taxon>
        <taxon>Desulfuromonadia</taxon>
        <taxon>Geobacterales</taxon>
        <taxon>Geobacteraceae</taxon>
        <taxon>Geomobilimonas</taxon>
    </lineage>
</organism>
<protein>
    <submittedName>
        <fullName evidence="2">Nucleotidyltransferase domain-containing protein</fullName>
    </submittedName>
</protein>
<feature type="domain" description="Polymerase beta nucleotidyltransferase" evidence="1">
    <location>
        <begin position="11"/>
        <end position="95"/>
    </location>
</feature>
<gene>
    <name evidence="2" type="ORF">KI810_08535</name>
</gene>